<name>A0A6B8VWX2_9CORY</name>
<evidence type="ECO:0000313" key="1">
    <source>
        <dbReference type="EMBL" id="QGU03465.1"/>
    </source>
</evidence>
<evidence type="ECO:0008006" key="3">
    <source>
        <dbReference type="Google" id="ProtNLM"/>
    </source>
</evidence>
<proteinExistence type="predicted"/>
<protein>
    <recommendedName>
        <fullName evidence="3">DUF4178 domain-containing protein</fullName>
    </recommendedName>
</protein>
<dbReference type="RefSeq" id="WP_156226642.1">
    <property type="nucleotide sequence ID" value="NZ_CP046453.1"/>
</dbReference>
<dbReference type="KEGG" id="ccoe:CETAM_00860"/>
<gene>
    <name evidence="1" type="ORF">CETAM_00860</name>
</gene>
<dbReference type="AlphaFoldDB" id="A0A6B8VWX2"/>
<dbReference type="EMBL" id="CP046453">
    <property type="protein sequence ID" value="QGU03465.1"/>
    <property type="molecule type" value="Genomic_DNA"/>
</dbReference>
<organism evidence="1 2">
    <name type="scientific">Corynebacterium comes</name>
    <dbReference type="NCBI Taxonomy" id="2675218"/>
    <lineage>
        <taxon>Bacteria</taxon>
        <taxon>Bacillati</taxon>
        <taxon>Actinomycetota</taxon>
        <taxon>Actinomycetes</taxon>
        <taxon>Mycobacteriales</taxon>
        <taxon>Corynebacteriaceae</taxon>
        <taxon>Corynebacterium</taxon>
    </lineage>
</organism>
<sequence>MTTETFLAPEGLARLGDLVGRRLLAYGTDLELDEGIGAFGVWLQFEQGWITIEFVEQVIDFPDGERVESVLTVHPLTGIDPGGDAYELAGRIVEITRIQDRIAQINRLEESIEWEWWRDSGLRFRLDSGQELLIHCASPVVIEVKMQAGPAGTLRPDAPGRVYQAGERRRYEYGNREIALRT</sequence>
<evidence type="ECO:0000313" key="2">
    <source>
        <dbReference type="Proteomes" id="UP000425178"/>
    </source>
</evidence>
<accession>A0A6B8VWX2</accession>
<keyword evidence="2" id="KW-1185">Reference proteome</keyword>
<reference evidence="1 2" key="1">
    <citation type="journal article" date="2021" name="Int. J. Syst. Evol. Microbiol.">
        <title>Classification of three corynebacterial strains isolated from a small paddock in North Rhine-Westphalia: proposal of &lt;i&gt;Corynebacterium kalinowskii&lt;/i&gt; sp. nov., &lt;i&gt;Corynebacterium comes&lt;/i&gt; sp. nov. and &lt;i&gt;Corynebacterium occultum&lt;/i&gt; sp. nov.</title>
        <authorList>
            <person name="Schaffert L."/>
            <person name="Ruwe M."/>
            <person name="Milse J."/>
            <person name="Hanuschka K."/>
            <person name="Ortseifen V."/>
            <person name="Droste J."/>
            <person name="Brandt D."/>
            <person name="Schl L."/>
            <person name="Kutter Y."/>
            <person name="Vinke S."/>
            <person name="Vieh P."/>
            <person name="Jacob L."/>
            <person name="L N.C."/>
            <person name="Schulte-Berndt E."/>
            <person name="Hain C."/>
            <person name="Linder M."/>
            <person name="Schmidt P."/>
            <person name="Wollenschl L."/>
            <person name="Luttermann T."/>
            <person name="Thieme E."/>
            <person name="Hassa J."/>
            <person name="Haak M."/>
            <person name="Wittchen M."/>
            <person name="Mentz A."/>
            <person name="Persicke M."/>
            <person name="Busche T."/>
            <person name="R C."/>
        </authorList>
    </citation>
    <scope>NUCLEOTIDE SEQUENCE [LARGE SCALE GENOMIC DNA]</scope>
    <source>
        <strain evidence="1 2">2019</strain>
    </source>
</reference>
<dbReference type="Proteomes" id="UP000425178">
    <property type="component" value="Chromosome"/>
</dbReference>